<accession>A0A6I3VZT6</accession>
<dbReference type="EMBL" id="WNNK01000004">
    <property type="protein sequence ID" value="MUF03970.1"/>
    <property type="molecule type" value="Genomic_DNA"/>
</dbReference>
<dbReference type="AlphaFoldDB" id="A0A6I3VZT6"/>
<proteinExistence type="predicted"/>
<name>A0A6I3VZT6_9PSED</name>
<evidence type="ECO:0008006" key="4">
    <source>
        <dbReference type="Google" id="ProtNLM"/>
    </source>
</evidence>
<comment type="caution">
    <text evidence="2">The sequence shown here is derived from an EMBL/GenBank/DDBJ whole genome shotgun (WGS) entry which is preliminary data.</text>
</comment>
<evidence type="ECO:0000256" key="1">
    <source>
        <dbReference type="SAM" id="SignalP"/>
    </source>
</evidence>
<dbReference type="Proteomes" id="UP000438196">
    <property type="component" value="Unassembled WGS sequence"/>
</dbReference>
<reference evidence="2 3" key="1">
    <citation type="submission" date="2019-11" db="EMBL/GenBank/DDBJ databases">
        <title>Pseudomonas karstica sp. nov. and Pseudomonas spelaei sp. nov. from karst caves.</title>
        <authorList>
            <person name="Zeman M."/>
        </authorList>
    </citation>
    <scope>NUCLEOTIDE SEQUENCE [LARGE SCALE GENOMIC DNA]</scope>
    <source>
        <strain evidence="2 3">CCM 7893</strain>
    </source>
</reference>
<sequence>MNIKSAAAGAAFAIAAAGMFAGVATQVQAADAQVHCYGVTSCKGMNDCKTAENACKGQAVCKGHGFKAMTKAACDAAGGKVGE</sequence>
<dbReference type="RefSeq" id="WP_155582348.1">
    <property type="nucleotide sequence ID" value="NZ_JBHSTH010000013.1"/>
</dbReference>
<gene>
    <name evidence="2" type="ORF">GNF76_06460</name>
</gene>
<feature type="chain" id="PRO_5026161402" description="Integral membrane protein" evidence="1">
    <location>
        <begin position="30"/>
        <end position="83"/>
    </location>
</feature>
<keyword evidence="1" id="KW-0732">Signal</keyword>
<organism evidence="2 3">
    <name type="scientific">Pseudomonas spelaei</name>
    <dbReference type="NCBI Taxonomy" id="1055469"/>
    <lineage>
        <taxon>Bacteria</taxon>
        <taxon>Pseudomonadati</taxon>
        <taxon>Pseudomonadota</taxon>
        <taxon>Gammaproteobacteria</taxon>
        <taxon>Pseudomonadales</taxon>
        <taxon>Pseudomonadaceae</taxon>
        <taxon>Pseudomonas</taxon>
    </lineage>
</organism>
<dbReference type="OrthoDB" id="5616300at2"/>
<evidence type="ECO:0000313" key="3">
    <source>
        <dbReference type="Proteomes" id="UP000438196"/>
    </source>
</evidence>
<evidence type="ECO:0000313" key="2">
    <source>
        <dbReference type="EMBL" id="MUF03970.1"/>
    </source>
</evidence>
<protein>
    <recommendedName>
        <fullName evidence="4">Integral membrane protein</fullName>
    </recommendedName>
</protein>
<feature type="signal peptide" evidence="1">
    <location>
        <begin position="1"/>
        <end position="29"/>
    </location>
</feature>
<keyword evidence="3" id="KW-1185">Reference proteome</keyword>